<reference evidence="3" key="1">
    <citation type="submission" date="2023-07" db="EMBL/GenBank/DDBJ databases">
        <title>A chromosome-level genome assembly of Lolium multiflorum.</title>
        <authorList>
            <person name="Chen Y."/>
            <person name="Copetti D."/>
            <person name="Kolliker R."/>
            <person name="Studer B."/>
        </authorList>
    </citation>
    <scope>NUCLEOTIDE SEQUENCE</scope>
    <source>
        <strain evidence="3">02402/16</strain>
        <tissue evidence="3">Leaf</tissue>
    </source>
</reference>
<evidence type="ECO:0000256" key="1">
    <source>
        <dbReference type="SAM" id="Coils"/>
    </source>
</evidence>
<dbReference type="AlphaFoldDB" id="A0AAD8R5H7"/>
<protein>
    <submittedName>
        <fullName evidence="3">Uncharacterized protein</fullName>
    </submittedName>
</protein>
<gene>
    <name evidence="3" type="ORF">QYE76_037007</name>
</gene>
<feature type="region of interest" description="Disordered" evidence="2">
    <location>
        <begin position="72"/>
        <end position="162"/>
    </location>
</feature>
<organism evidence="3 4">
    <name type="scientific">Lolium multiflorum</name>
    <name type="common">Italian ryegrass</name>
    <name type="synonym">Lolium perenne subsp. multiflorum</name>
    <dbReference type="NCBI Taxonomy" id="4521"/>
    <lineage>
        <taxon>Eukaryota</taxon>
        <taxon>Viridiplantae</taxon>
        <taxon>Streptophyta</taxon>
        <taxon>Embryophyta</taxon>
        <taxon>Tracheophyta</taxon>
        <taxon>Spermatophyta</taxon>
        <taxon>Magnoliopsida</taxon>
        <taxon>Liliopsida</taxon>
        <taxon>Poales</taxon>
        <taxon>Poaceae</taxon>
        <taxon>BOP clade</taxon>
        <taxon>Pooideae</taxon>
        <taxon>Poodae</taxon>
        <taxon>Poeae</taxon>
        <taxon>Poeae Chloroplast Group 2 (Poeae type)</taxon>
        <taxon>Loliodinae</taxon>
        <taxon>Loliinae</taxon>
        <taxon>Lolium</taxon>
    </lineage>
</organism>
<feature type="compositionally biased region" description="Basic residues" evidence="2">
    <location>
        <begin position="138"/>
        <end position="148"/>
    </location>
</feature>
<feature type="coiled-coil region" evidence="1">
    <location>
        <begin position="419"/>
        <end position="446"/>
    </location>
</feature>
<sequence>MINGNWAPDGPHATITVYGSPGLAGSRVDGTPMKYTHNAARELYLRRAGTRWKSRRSITTVVFFVFLTPASHRTKTSPPATPATAKSITMSSTTPPPAGEPIMATPISSAPPPSSQLDPTKDSGKDTEGTSAVPEKTLRRRRRRKKLPPKNPKLANATESKGKWWPCTTTEIELQPGGKGFCNPGLEDDSECLSSGPSRQRDGADESVGGARLLALLRLLPRDPEGLWAPTPQHLSEQRACDQQSRHSAKAISAGRPPKAPRAPKKKAKPSPAIPVTPEVEVPPKASSASKPDPKDVINVDDLPEDPAHHGDSAKGTSSPVPPSDQPSSAFAGPTEEEQEQKAKLLQVTNATRVHLQPTPSLQKLTLSQRHAEVSDMLNKVWGKPDEEVRELADLEDSLKDFFAKQGSAAEETAKHSKFDKLSAKVQVLEAENESLKNFVKKSAEERAVRKTCP</sequence>
<evidence type="ECO:0000313" key="3">
    <source>
        <dbReference type="EMBL" id="KAK1613334.1"/>
    </source>
</evidence>
<keyword evidence="4" id="KW-1185">Reference proteome</keyword>
<dbReference type="Proteomes" id="UP001231189">
    <property type="component" value="Unassembled WGS sequence"/>
</dbReference>
<evidence type="ECO:0000313" key="4">
    <source>
        <dbReference type="Proteomes" id="UP001231189"/>
    </source>
</evidence>
<proteinExistence type="predicted"/>
<feature type="compositionally biased region" description="Basic and acidic residues" evidence="2">
    <location>
        <begin position="119"/>
        <end position="128"/>
    </location>
</feature>
<evidence type="ECO:0000256" key="2">
    <source>
        <dbReference type="SAM" id="MobiDB-lite"/>
    </source>
</evidence>
<feature type="region of interest" description="Disordered" evidence="2">
    <location>
        <begin position="224"/>
        <end position="343"/>
    </location>
</feature>
<dbReference type="EMBL" id="JAUUTY010000007">
    <property type="protein sequence ID" value="KAK1613334.1"/>
    <property type="molecule type" value="Genomic_DNA"/>
</dbReference>
<name>A0AAD8R5H7_LOLMU</name>
<feature type="compositionally biased region" description="Low complexity" evidence="2">
    <location>
        <begin position="76"/>
        <end position="87"/>
    </location>
</feature>
<feature type="region of interest" description="Disordered" evidence="2">
    <location>
        <begin position="176"/>
        <end position="207"/>
    </location>
</feature>
<accession>A0AAD8R5H7</accession>
<keyword evidence="1" id="KW-0175">Coiled coil</keyword>
<comment type="caution">
    <text evidence="3">The sequence shown here is derived from an EMBL/GenBank/DDBJ whole genome shotgun (WGS) entry which is preliminary data.</text>
</comment>